<comment type="subcellular location">
    <subcellularLocation>
        <location evidence="1">Mitochondrion inner membrane</location>
        <topology evidence="1">Multi-pass membrane protein</topology>
    </subcellularLocation>
    <subcellularLocation>
        <location evidence="2">Preautophagosomal structure membrane</location>
        <topology evidence="2">Multi-pass membrane protein</topology>
    </subcellularLocation>
</comment>
<dbReference type="Gene3D" id="1.50.40.10">
    <property type="entry name" value="Mitochondrial carrier domain"/>
    <property type="match status" value="1"/>
</dbReference>
<dbReference type="GO" id="GO:0034045">
    <property type="term" value="C:phagophore assembly site membrane"/>
    <property type="evidence" value="ECO:0007669"/>
    <property type="project" value="UniProtKB-SubCell"/>
</dbReference>
<feature type="compositionally biased region" description="Basic and acidic residues" evidence="15">
    <location>
        <begin position="691"/>
        <end position="700"/>
    </location>
</feature>
<keyword evidence="7" id="KW-0677">Repeat</keyword>
<comment type="caution">
    <text evidence="17">The sequence shown here is derived from an EMBL/GenBank/DDBJ whole genome shotgun (WGS) entry which is preliminary data.</text>
</comment>
<dbReference type="STRING" id="4540.A0A3L6S3U0"/>
<protein>
    <submittedName>
        <fullName evidence="17">Autophagy-related protein 9-like</fullName>
    </submittedName>
</protein>
<dbReference type="Pfam" id="PF00153">
    <property type="entry name" value="Mito_carr"/>
    <property type="match status" value="1"/>
</dbReference>
<evidence type="ECO:0000256" key="14">
    <source>
        <dbReference type="PROSITE-ProRule" id="PRU00282"/>
    </source>
</evidence>
<feature type="compositionally biased region" description="Polar residues" evidence="15">
    <location>
        <begin position="794"/>
        <end position="805"/>
    </location>
</feature>
<keyword evidence="11" id="KW-0445">Lipid transport</keyword>
<evidence type="ECO:0000256" key="11">
    <source>
        <dbReference type="ARBA" id="ARBA00023055"/>
    </source>
</evidence>
<keyword evidence="18" id="KW-1185">Reference proteome</keyword>
<dbReference type="PANTHER" id="PTHR13038">
    <property type="entry name" value="APG9 AUTOPHAGY 9"/>
    <property type="match status" value="1"/>
</dbReference>
<feature type="repeat" description="Solcar" evidence="14">
    <location>
        <begin position="924"/>
        <end position="1013"/>
    </location>
</feature>
<dbReference type="Pfam" id="PF04109">
    <property type="entry name" value="ATG9"/>
    <property type="match status" value="1"/>
</dbReference>
<dbReference type="InterPro" id="IPR007241">
    <property type="entry name" value="Autophagy-rel_prot_9"/>
</dbReference>
<keyword evidence="8" id="KW-0999">Mitochondrion inner membrane</keyword>
<feature type="transmembrane region" description="Helical" evidence="16">
    <location>
        <begin position="154"/>
        <end position="176"/>
    </location>
</feature>
<dbReference type="GO" id="GO:0034497">
    <property type="term" value="P:protein localization to phagophore assembly site"/>
    <property type="evidence" value="ECO:0007669"/>
    <property type="project" value="TreeGrafter"/>
</dbReference>
<dbReference type="AlphaFoldDB" id="A0A3L6S3U0"/>
<feature type="transmembrane region" description="Helical" evidence="16">
    <location>
        <begin position="317"/>
        <end position="341"/>
    </location>
</feature>
<dbReference type="GO" id="GO:0005776">
    <property type="term" value="C:autophagosome"/>
    <property type="evidence" value="ECO:0007669"/>
    <property type="project" value="TreeGrafter"/>
</dbReference>
<feature type="transmembrane region" description="Helical" evidence="16">
    <location>
        <begin position="92"/>
        <end position="112"/>
    </location>
</feature>
<dbReference type="Proteomes" id="UP000275267">
    <property type="component" value="Unassembled WGS sequence"/>
</dbReference>
<evidence type="ECO:0000256" key="5">
    <source>
        <dbReference type="ARBA" id="ARBA00022448"/>
    </source>
</evidence>
<evidence type="ECO:0000256" key="6">
    <source>
        <dbReference type="ARBA" id="ARBA00022692"/>
    </source>
</evidence>
<feature type="region of interest" description="Disordered" evidence="15">
    <location>
        <begin position="774"/>
        <end position="872"/>
    </location>
</feature>
<dbReference type="GO" id="GO:0006869">
    <property type="term" value="P:lipid transport"/>
    <property type="evidence" value="ECO:0007669"/>
    <property type="project" value="UniProtKB-KW"/>
</dbReference>
<evidence type="ECO:0000256" key="2">
    <source>
        <dbReference type="ARBA" id="ARBA00004511"/>
    </source>
</evidence>
<accession>A0A3L6S3U0</accession>
<gene>
    <name evidence="17" type="ORF">C2845_PM02G09200</name>
</gene>
<dbReference type="OrthoDB" id="2020634at2759"/>
<evidence type="ECO:0000256" key="8">
    <source>
        <dbReference type="ARBA" id="ARBA00022792"/>
    </source>
</evidence>
<evidence type="ECO:0000256" key="4">
    <source>
        <dbReference type="ARBA" id="ARBA00006375"/>
    </source>
</evidence>
<evidence type="ECO:0000256" key="12">
    <source>
        <dbReference type="ARBA" id="ARBA00023128"/>
    </source>
</evidence>
<feature type="compositionally biased region" description="Basic and acidic residues" evidence="15">
    <location>
        <begin position="779"/>
        <end position="791"/>
    </location>
</feature>
<keyword evidence="9 16" id="KW-1133">Transmembrane helix</keyword>
<keyword evidence="10" id="KW-0072">Autophagy</keyword>
<keyword evidence="6 14" id="KW-0812">Transmembrane</keyword>
<keyword evidence="5" id="KW-0813">Transport</keyword>
<dbReference type="FunFam" id="1.50.40.10:FF:000086">
    <property type="entry name" value="Mitochondrial carrier protein"/>
    <property type="match status" value="1"/>
</dbReference>
<sequence>MSFLLKGANIIRLLKWPLRRESALSTHLLAEIPHEVELSDYRRLPSSYCDSPTGLLHGEDLKAELIPDLDIFFERLYEYFCAKGLRCIIIKWIIEILNVTFMVCAIGFFFLFVDWDALAHLKCGVEALEIGEKPCVLMNVIKNDPLIPFTYVKMITIGSVVILTTYGIINFVKFFVKLRSTLNVRDFYYNSLKVTDLEIQTISWPKVVEKVVLLQKSQQLCVVKDLSEHDIIMRIMRKENYLIGMVNKGVIAFSVSCWLPGVGPAVSSRFHGRTSYLMLPKTLEWTLNWCIFQSMFDSKFCVRKDFLASPSILKKRLVIMGIAMLFLSPCLVIFPLVYMFLRHAEEFYNHPSTASSRRWSNLSRWILGEYNEVEHFFRHRMNICTLHSLNYIKQFPTPLISIIAKFVSFVSGGLAGILLILGFLGESILEGHVFGRNLFWYTVVFGTIATVSRRVVADELQVIDPEGAMTLVVQHTHYMPKRWRGKESSELVRKEFETLFQYTITMLLEEMASIFITPYLLIFVLAKRVNDILCFILEFTVYVDGVGDVCSLSLFDFQRHGNRNYGSPLDSVKDMRSSQGKMEKSLLSFQSAYTSWQPNPYGKQFLCNLQRFKEKQIRKYTFQAMEESQLVSSSRGQSCSNIFHRLLSRDVFPGNGIIYKFSPLGLLDTDQRAYPYILDWYYTCHSEHLGRDAESSNHPDEPEEDIWPPLSKPLTEIEEEEIWDSNVYERALSHLEASTSSAFFQRATLKHQGREQNFTSYTWWAQASARQTYPQDSSVEPHDSFIEHPDFANHYTSGHGSSQHSDWALNTAHPTGPEDSFHEPPNFGNHYRSGCHSSYHSSDTSDGTKELDQRDYRTNSSWTSPQALSKTRYMDDDSDLEEGLTHFVDVPQNDDGSKKEEADGHGVAGICGSVPVSLHMAGAGDAAKEYVAGSVAGIAQVVVGHPFDTVKVKLQAHNTTAYGKVYKNAFHCTSRILLEEGIRGLYKGASSSFISIAVESSLFFGTYSQAKQLLQGNYEDGRPHLQVIIPSAACSGALISCILTPTELTKVLQPSRLCCENIGSYEYSRYWMHKYLDSPRFSSSSHFVLAKDIGIGVMSGGISGMAVYKRAGMGGCYAGLGLTLARAFPANAAAIVAWEYSAKILGIKRV</sequence>
<evidence type="ECO:0000256" key="10">
    <source>
        <dbReference type="ARBA" id="ARBA00023006"/>
    </source>
</evidence>
<feature type="region of interest" description="Disordered" evidence="15">
    <location>
        <begin position="691"/>
        <end position="711"/>
    </location>
</feature>
<evidence type="ECO:0000313" key="17">
    <source>
        <dbReference type="EMBL" id="RLN15578.1"/>
    </source>
</evidence>
<dbReference type="SUPFAM" id="SSF103506">
    <property type="entry name" value="Mitochondrial carrier"/>
    <property type="match status" value="1"/>
</dbReference>
<reference evidence="18" key="1">
    <citation type="journal article" date="2019" name="Nat. Commun.">
        <title>The genome of broomcorn millet.</title>
        <authorList>
            <person name="Zou C."/>
            <person name="Miki D."/>
            <person name="Li D."/>
            <person name="Tang Q."/>
            <person name="Xiao L."/>
            <person name="Rajput S."/>
            <person name="Deng P."/>
            <person name="Jia W."/>
            <person name="Huang R."/>
            <person name="Zhang M."/>
            <person name="Sun Y."/>
            <person name="Hu J."/>
            <person name="Fu X."/>
            <person name="Schnable P.S."/>
            <person name="Li F."/>
            <person name="Zhang H."/>
            <person name="Feng B."/>
            <person name="Zhu X."/>
            <person name="Liu R."/>
            <person name="Schnable J.C."/>
            <person name="Zhu J.-K."/>
            <person name="Zhang H."/>
        </authorList>
    </citation>
    <scope>NUCLEOTIDE SEQUENCE [LARGE SCALE GENOMIC DNA]</scope>
</reference>
<feature type="transmembrane region" description="Helical" evidence="16">
    <location>
        <begin position="241"/>
        <end position="263"/>
    </location>
</feature>
<feature type="compositionally biased region" description="Polar residues" evidence="15">
    <location>
        <begin position="858"/>
        <end position="869"/>
    </location>
</feature>
<dbReference type="GO" id="GO:0000422">
    <property type="term" value="P:autophagy of mitochondrion"/>
    <property type="evidence" value="ECO:0007669"/>
    <property type="project" value="TreeGrafter"/>
</dbReference>
<organism evidence="17 18">
    <name type="scientific">Panicum miliaceum</name>
    <name type="common">Proso millet</name>
    <name type="synonym">Broomcorn millet</name>
    <dbReference type="NCBI Taxonomy" id="4540"/>
    <lineage>
        <taxon>Eukaryota</taxon>
        <taxon>Viridiplantae</taxon>
        <taxon>Streptophyta</taxon>
        <taxon>Embryophyta</taxon>
        <taxon>Tracheophyta</taxon>
        <taxon>Spermatophyta</taxon>
        <taxon>Magnoliopsida</taxon>
        <taxon>Liliopsida</taxon>
        <taxon>Poales</taxon>
        <taxon>Poaceae</taxon>
        <taxon>PACMAD clade</taxon>
        <taxon>Panicoideae</taxon>
        <taxon>Panicodae</taxon>
        <taxon>Paniceae</taxon>
        <taxon>Panicinae</taxon>
        <taxon>Panicum</taxon>
        <taxon>Panicum sect. Panicum</taxon>
    </lineage>
</organism>
<dbReference type="GO" id="GO:0061709">
    <property type="term" value="P:reticulophagy"/>
    <property type="evidence" value="ECO:0007669"/>
    <property type="project" value="TreeGrafter"/>
</dbReference>
<keyword evidence="13 14" id="KW-0472">Membrane</keyword>
<comment type="similarity">
    <text evidence="3">Belongs to the ATG9 family.</text>
</comment>
<comment type="similarity">
    <text evidence="4">Belongs to the mitochondrial carrier (TC 2.A.29) family.</text>
</comment>
<evidence type="ECO:0000256" key="1">
    <source>
        <dbReference type="ARBA" id="ARBA00004448"/>
    </source>
</evidence>
<feature type="compositionally biased region" description="Polar residues" evidence="15">
    <location>
        <begin position="835"/>
        <end position="845"/>
    </location>
</feature>
<evidence type="ECO:0000256" key="13">
    <source>
        <dbReference type="ARBA" id="ARBA00023136"/>
    </source>
</evidence>
<evidence type="ECO:0000313" key="18">
    <source>
        <dbReference type="Proteomes" id="UP000275267"/>
    </source>
</evidence>
<feature type="compositionally biased region" description="Basic and acidic residues" evidence="15">
    <location>
        <begin position="846"/>
        <end position="857"/>
    </location>
</feature>
<name>A0A3L6S3U0_PANMI</name>
<dbReference type="EMBL" id="PQIB02000005">
    <property type="protein sequence ID" value="RLN15578.1"/>
    <property type="molecule type" value="Genomic_DNA"/>
</dbReference>
<evidence type="ECO:0000256" key="15">
    <source>
        <dbReference type="SAM" id="MobiDB-lite"/>
    </source>
</evidence>
<evidence type="ECO:0000256" key="9">
    <source>
        <dbReference type="ARBA" id="ARBA00022989"/>
    </source>
</evidence>
<dbReference type="PANTHER" id="PTHR13038:SF19">
    <property type="entry name" value="AUTOPHAGY-RELATED PROTEIN 9"/>
    <property type="match status" value="1"/>
</dbReference>
<proteinExistence type="inferred from homology"/>
<dbReference type="InterPro" id="IPR023395">
    <property type="entry name" value="MCP_dom_sf"/>
</dbReference>
<dbReference type="PROSITE" id="PS50920">
    <property type="entry name" value="SOLCAR"/>
    <property type="match status" value="1"/>
</dbReference>
<dbReference type="InterPro" id="IPR018108">
    <property type="entry name" value="MCP_transmembrane"/>
</dbReference>
<dbReference type="GO" id="GO:0005743">
    <property type="term" value="C:mitochondrial inner membrane"/>
    <property type="evidence" value="ECO:0007669"/>
    <property type="project" value="UniProtKB-SubCell"/>
</dbReference>
<evidence type="ECO:0000256" key="16">
    <source>
        <dbReference type="SAM" id="Phobius"/>
    </source>
</evidence>
<keyword evidence="12" id="KW-0496">Mitochondrion</keyword>
<evidence type="ECO:0000256" key="3">
    <source>
        <dbReference type="ARBA" id="ARBA00006185"/>
    </source>
</evidence>
<feature type="transmembrane region" description="Helical" evidence="16">
    <location>
        <begin position="399"/>
        <end position="425"/>
    </location>
</feature>
<dbReference type="GO" id="GO:0005342">
    <property type="term" value="F:organic acid transmembrane transporter activity"/>
    <property type="evidence" value="ECO:0007669"/>
    <property type="project" value="UniProtKB-ARBA"/>
</dbReference>
<dbReference type="GO" id="GO:0034727">
    <property type="term" value="P:piecemeal microautophagy of the nucleus"/>
    <property type="evidence" value="ECO:0007669"/>
    <property type="project" value="TreeGrafter"/>
</dbReference>
<evidence type="ECO:0000256" key="7">
    <source>
        <dbReference type="ARBA" id="ARBA00022737"/>
    </source>
</evidence>